<evidence type="ECO:0000256" key="1">
    <source>
        <dbReference type="ARBA" id="ARBA00022679"/>
    </source>
</evidence>
<dbReference type="Pfam" id="PF00581">
    <property type="entry name" value="Rhodanese"/>
    <property type="match status" value="2"/>
</dbReference>
<dbReference type="SMART" id="SM00450">
    <property type="entry name" value="RHOD"/>
    <property type="match status" value="2"/>
</dbReference>
<dbReference type="InterPro" id="IPR036873">
    <property type="entry name" value="Rhodanese-like_dom_sf"/>
</dbReference>
<evidence type="ECO:0000313" key="5">
    <source>
        <dbReference type="Proteomes" id="UP001595912"/>
    </source>
</evidence>
<dbReference type="PANTHER" id="PTHR11364:SF27">
    <property type="entry name" value="SULFURTRANSFERASE"/>
    <property type="match status" value="1"/>
</dbReference>
<dbReference type="EC" id="2.8.1.-" evidence="4"/>
<feature type="domain" description="Rhodanese" evidence="3">
    <location>
        <begin position="10"/>
        <end position="127"/>
    </location>
</feature>
<dbReference type="EMBL" id="JBHSIU010000054">
    <property type="protein sequence ID" value="MFC5003864.1"/>
    <property type="molecule type" value="Genomic_DNA"/>
</dbReference>
<dbReference type="InterPro" id="IPR001307">
    <property type="entry name" value="Thiosulphate_STrfase_CS"/>
</dbReference>
<dbReference type="Gene3D" id="3.40.250.10">
    <property type="entry name" value="Rhodanese-like domain"/>
    <property type="match status" value="2"/>
</dbReference>
<keyword evidence="5" id="KW-1185">Reference proteome</keyword>
<dbReference type="Proteomes" id="UP001595912">
    <property type="component" value="Unassembled WGS sequence"/>
</dbReference>
<evidence type="ECO:0000256" key="2">
    <source>
        <dbReference type="ARBA" id="ARBA00022737"/>
    </source>
</evidence>
<protein>
    <submittedName>
        <fullName evidence="4">Sulfurtransferase</fullName>
        <ecNumber evidence="4">2.8.1.-</ecNumber>
    </submittedName>
</protein>
<name>A0ABV9W7H8_9ACTN</name>
<dbReference type="CDD" id="cd01448">
    <property type="entry name" value="TST_Repeat_1"/>
    <property type="match status" value="1"/>
</dbReference>
<evidence type="ECO:0000313" key="4">
    <source>
        <dbReference type="EMBL" id="MFC5003864.1"/>
    </source>
</evidence>
<keyword evidence="2" id="KW-0677">Repeat</keyword>
<dbReference type="GO" id="GO:0016740">
    <property type="term" value="F:transferase activity"/>
    <property type="evidence" value="ECO:0007669"/>
    <property type="project" value="UniProtKB-KW"/>
</dbReference>
<dbReference type="InterPro" id="IPR001763">
    <property type="entry name" value="Rhodanese-like_dom"/>
</dbReference>
<proteinExistence type="predicted"/>
<dbReference type="PROSITE" id="PS00380">
    <property type="entry name" value="RHODANESE_1"/>
    <property type="match status" value="1"/>
</dbReference>
<accession>A0ABV9W7H8</accession>
<gene>
    <name evidence="4" type="ORF">ACFPIJ_39325</name>
</gene>
<reference evidence="5" key="1">
    <citation type="journal article" date="2019" name="Int. J. Syst. Evol. Microbiol.">
        <title>The Global Catalogue of Microorganisms (GCM) 10K type strain sequencing project: providing services to taxonomists for standard genome sequencing and annotation.</title>
        <authorList>
            <consortium name="The Broad Institute Genomics Platform"/>
            <consortium name="The Broad Institute Genome Sequencing Center for Infectious Disease"/>
            <person name="Wu L."/>
            <person name="Ma J."/>
        </authorList>
    </citation>
    <scope>NUCLEOTIDE SEQUENCE [LARGE SCALE GENOMIC DNA]</scope>
    <source>
        <strain evidence="5">CGMCC 4.7152</strain>
    </source>
</reference>
<dbReference type="CDD" id="cd01449">
    <property type="entry name" value="TST_Repeat_2"/>
    <property type="match status" value="1"/>
</dbReference>
<organism evidence="4 5">
    <name type="scientific">Dactylosporangium cerinum</name>
    <dbReference type="NCBI Taxonomy" id="1434730"/>
    <lineage>
        <taxon>Bacteria</taxon>
        <taxon>Bacillati</taxon>
        <taxon>Actinomycetota</taxon>
        <taxon>Actinomycetes</taxon>
        <taxon>Micromonosporales</taxon>
        <taxon>Micromonosporaceae</taxon>
        <taxon>Dactylosporangium</taxon>
    </lineage>
</organism>
<feature type="domain" description="Rhodanese" evidence="3">
    <location>
        <begin position="158"/>
        <end position="269"/>
    </location>
</feature>
<keyword evidence="1 4" id="KW-0808">Transferase</keyword>
<comment type="caution">
    <text evidence="4">The sequence shown here is derived from an EMBL/GenBank/DDBJ whole genome shotgun (WGS) entry which is preliminary data.</text>
</comment>
<dbReference type="PROSITE" id="PS50206">
    <property type="entry name" value="RHODANESE_3"/>
    <property type="match status" value="2"/>
</dbReference>
<dbReference type="SUPFAM" id="SSF52821">
    <property type="entry name" value="Rhodanese/Cell cycle control phosphatase"/>
    <property type="match status" value="2"/>
</dbReference>
<dbReference type="InterPro" id="IPR045078">
    <property type="entry name" value="TST/MPST-like"/>
</dbReference>
<dbReference type="PANTHER" id="PTHR11364">
    <property type="entry name" value="THIOSULFATE SULFERTANSFERASE"/>
    <property type="match status" value="1"/>
</dbReference>
<sequence length="272" mass="28925">MGPLVRVEDVGDGVILLDARWTPQPPTALERYRVAHLPGARFVDLHTDLAAPPGAGGRHPLPTAAAFQAAMRRLGVSDDSSVVVYDDRDASVAGRLWWMLRHWGHRDVRVLDGGIAAWTRAGRPVEAGEPVPVPVPPGDFTAGEPRDDLLTAAEVPAFVEGGILLDARLGPRFRGEVEPLDPVAGHIPGAVSAPTFDNSDADGRFLPPAQLRERFAALGVTADRPVAAYCGSGVTAVHEIIALELAGFTPRLYAGSWSDWITDPDRPVATGP</sequence>
<dbReference type="RefSeq" id="WP_380123207.1">
    <property type="nucleotide sequence ID" value="NZ_JBHSIU010000054.1"/>
</dbReference>
<evidence type="ECO:0000259" key="3">
    <source>
        <dbReference type="PROSITE" id="PS50206"/>
    </source>
</evidence>